<name>A0ABT1Z2Z2_9RHOB</name>
<organism evidence="1 2">
    <name type="scientific">Pseudosulfitobacter koreensis</name>
    <dbReference type="NCBI Taxonomy" id="2968472"/>
    <lineage>
        <taxon>Bacteria</taxon>
        <taxon>Pseudomonadati</taxon>
        <taxon>Pseudomonadota</taxon>
        <taxon>Alphaproteobacteria</taxon>
        <taxon>Rhodobacterales</taxon>
        <taxon>Roseobacteraceae</taxon>
        <taxon>Pseudosulfitobacter</taxon>
    </lineage>
</organism>
<dbReference type="Proteomes" id="UP001165396">
    <property type="component" value="Unassembled WGS sequence"/>
</dbReference>
<protein>
    <submittedName>
        <fullName evidence="1">Uncharacterized protein</fullName>
    </submittedName>
</protein>
<reference evidence="1" key="1">
    <citation type="submission" date="2022-07" db="EMBL/GenBank/DDBJ databases">
        <title>Pseudosulfitobacter sp. strain AP-MA-4, whole genome sequence.</title>
        <authorList>
            <person name="Jiang Y."/>
        </authorList>
    </citation>
    <scope>NUCLEOTIDE SEQUENCE</scope>
    <source>
        <strain evidence="1">AP-MA-4</strain>
    </source>
</reference>
<evidence type="ECO:0000313" key="1">
    <source>
        <dbReference type="EMBL" id="MCR8827507.1"/>
    </source>
</evidence>
<keyword evidence="2" id="KW-1185">Reference proteome</keyword>
<evidence type="ECO:0000313" key="2">
    <source>
        <dbReference type="Proteomes" id="UP001165396"/>
    </source>
</evidence>
<dbReference type="RefSeq" id="WP_258295279.1">
    <property type="nucleotide sequence ID" value="NZ_JANKJG010000010.1"/>
</dbReference>
<proteinExistence type="predicted"/>
<gene>
    <name evidence="1" type="ORF">NTA49_13275</name>
</gene>
<sequence length="117" mass="12923">MAALRIAACGCRASARIEVEQACAMIDASPDKALHTLLGALPAAFGRPTRFYRLGESELSFDERWLLAAIDAARRADSDSLYFLIARRVPVHLRRWVAFLLHSVAATLDCNTSYLNT</sequence>
<comment type="caution">
    <text evidence="1">The sequence shown here is derived from an EMBL/GenBank/DDBJ whole genome shotgun (WGS) entry which is preliminary data.</text>
</comment>
<dbReference type="EMBL" id="JANKJG010000010">
    <property type="protein sequence ID" value="MCR8827507.1"/>
    <property type="molecule type" value="Genomic_DNA"/>
</dbReference>
<accession>A0ABT1Z2Z2</accession>